<dbReference type="Gene3D" id="1.20.1440.100">
    <property type="entry name" value="SG protein - dephosphorylation function"/>
    <property type="match status" value="1"/>
</dbReference>
<name>A0A7W8M844_9BURK</name>
<dbReference type="Proteomes" id="UP000532440">
    <property type="component" value="Unassembled WGS sequence"/>
</dbReference>
<evidence type="ECO:0000256" key="2">
    <source>
        <dbReference type="ARBA" id="ARBA00009184"/>
    </source>
</evidence>
<protein>
    <recommendedName>
        <fullName evidence="4">Histidinol-phosphatase</fullName>
        <ecNumber evidence="3">3.1.3.15</ecNumber>
    </recommendedName>
    <alternativeName>
        <fullName evidence="8">Histidinol-phosphate phosphatase</fullName>
    </alternativeName>
</protein>
<reference evidence="11 12" key="1">
    <citation type="submission" date="2020-08" db="EMBL/GenBank/DDBJ databases">
        <title>Genomic Encyclopedia of Type Strains, Phase IV (KMG-IV): sequencing the most valuable type-strain genomes for metagenomic binning, comparative biology and taxonomic classification.</title>
        <authorList>
            <person name="Goeker M."/>
        </authorList>
    </citation>
    <scope>NUCLEOTIDE SEQUENCE [LARGE SCALE GENOMIC DNA]</scope>
    <source>
        <strain evidence="11 12">DSM 29781</strain>
    </source>
</reference>
<dbReference type="InterPro" id="IPR006385">
    <property type="entry name" value="HAD_hydro_SerB1"/>
</dbReference>
<dbReference type="FunFam" id="3.40.50.1000:FF:000025">
    <property type="entry name" value="HAD hydrolase, family IB"/>
    <property type="match status" value="1"/>
</dbReference>
<comment type="pathway">
    <text evidence="1">Amino-acid biosynthesis; L-histidine biosynthesis; L-histidine from 5-phospho-alpha-D-ribose 1-diphosphate: step 8/9.</text>
</comment>
<dbReference type="NCBIfam" id="TIGR01490">
    <property type="entry name" value="HAD-SF-IB-hyp1"/>
    <property type="match status" value="1"/>
</dbReference>
<dbReference type="GO" id="GO:0046872">
    <property type="term" value="F:metal ion binding"/>
    <property type="evidence" value="ECO:0007669"/>
    <property type="project" value="UniProtKB-KW"/>
</dbReference>
<evidence type="ECO:0000256" key="9">
    <source>
        <dbReference type="ARBA" id="ARBA00052092"/>
    </source>
</evidence>
<dbReference type="EC" id="3.1.3.15" evidence="3"/>
<comment type="catalytic activity">
    <reaction evidence="9">
        <text>L-histidinol phosphate + H2O = L-histidinol + phosphate</text>
        <dbReference type="Rhea" id="RHEA:14465"/>
        <dbReference type="ChEBI" id="CHEBI:15377"/>
        <dbReference type="ChEBI" id="CHEBI:43474"/>
        <dbReference type="ChEBI" id="CHEBI:57699"/>
        <dbReference type="ChEBI" id="CHEBI:57980"/>
        <dbReference type="EC" id="3.1.3.15"/>
    </reaction>
    <physiologicalReaction direction="left-to-right" evidence="9">
        <dbReference type="Rhea" id="RHEA:14466"/>
    </physiologicalReaction>
</comment>
<dbReference type="GO" id="GO:0004401">
    <property type="term" value="F:histidinol-phosphatase activity"/>
    <property type="evidence" value="ECO:0007669"/>
    <property type="project" value="UniProtKB-EC"/>
</dbReference>
<dbReference type="EMBL" id="JACHGB010000003">
    <property type="protein sequence ID" value="MBB5271453.1"/>
    <property type="molecule type" value="Genomic_DNA"/>
</dbReference>
<dbReference type="AlphaFoldDB" id="A0A7W8M844"/>
<evidence type="ECO:0000256" key="8">
    <source>
        <dbReference type="ARBA" id="ARBA00033209"/>
    </source>
</evidence>
<comment type="function">
    <text evidence="10">Catalyzes the dephosphorylation of histidinol-phosphate to histidinol, the direct precursor of histidine.</text>
</comment>
<comment type="similarity">
    <text evidence="2">Belongs to the HAD-like hydrolase superfamily. SerB family.</text>
</comment>
<evidence type="ECO:0000313" key="12">
    <source>
        <dbReference type="Proteomes" id="UP000532440"/>
    </source>
</evidence>
<evidence type="ECO:0000256" key="4">
    <source>
        <dbReference type="ARBA" id="ARBA00021697"/>
    </source>
</evidence>
<keyword evidence="6 11" id="KW-0378">Hydrolase</keyword>
<dbReference type="Pfam" id="PF12710">
    <property type="entry name" value="HAD"/>
    <property type="match status" value="1"/>
</dbReference>
<dbReference type="RefSeq" id="WP_183965852.1">
    <property type="nucleotide sequence ID" value="NZ_BAABEW010000001.1"/>
</dbReference>
<dbReference type="NCBIfam" id="TIGR01488">
    <property type="entry name" value="HAD-SF-IB"/>
    <property type="match status" value="1"/>
</dbReference>
<dbReference type="PANTHER" id="PTHR43344">
    <property type="entry name" value="PHOSPHOSERINE PHOSPHATASE"/>
    <property type="match status" value="1"/>
</dbReference>
<evidence type="ECO:0000256" key="3">
    <source>
        <dbReference type="ARBA" id="ARBA00013085"/>
    </source>
</evidence>
<evidence type="ECO:0000256" key="6">
    <source>
        <dbReference type="ARBA" id="ARBA00022801"/>
    </source>
</evidence>
<dbReference type="InterPro" id="IPR023214">
    <property type="entry name" value="HAD_sf"/>
</dbReference>
<keyword evidence="7" id="KW-0460">Magnesium</keyword>
<dbReference type="InterPro" id="IPR050582">
    <property type="entry name" value="HAD-like_SerB"/>
</dbReference>
<evidence type="ECO:0000256" key="7">
    <source>
        <dbReference type="ARBA" id="ARBA00022842"/>
    </source>
</evidence>
<keyword evidence="5" id="KW-0479">Metal-binding</keyword>
<dbReference type="PANTHER" id="PTHR43344:SF13">
    <property type="entry name" value="PHOSPHATASE RV3661-RELATED"/>
    <property type="match status" value="1"/>
</dbReference>
<dbReference type="InterPro" id="IPR036412">
    <property type="entry name" value="HAD-like_sf"/>
</dbReference>
<evidence type="ECO:0000313" key="11">
    <source>
        <dbReference type="EMBL" id="MBB5271453.1"/>
    </source>
</evidence>
<evidence type="ECO:0000256" key="1">
    <source>
        <dbReference type="ARBA" id="ARBA00004970"/>
    </source>
</evidence>
<accession>A0A7W8M844</accession>
<evidence type="ECO:0000256" key="5">
    <source>
        <dbReference type="ARBA" id="ARBA00022723"/>
    </source>
</evidence>
<sequence length="221" mass="25256">MRLALFDLDNTLLPLDSDYEWGSFLERIGAVDAASHRLENDRFYREYVAGTMDIREFLEFQLAPLAANSCERLTSWHRQFMDEVILPAIRPQARALIASHADRGDLCAIITATNEFVTGPIARELGIEHLIATRVECQDGRYTGRYVGTPTYREGKVARLDDWLHAMGHDWESFQRSWFYSDSANDIPLLSRVSDPVATNPDPRLEAHARAQGWSVLRLFE</sequence>
<comment type="caution">
    <text evidence="11">The sequence shown here is derived from an EMBL/GenBank/DDBJ whole genome shotgun (WGS) entry which is preliminary data.</text>
</comment>
<gene>
    <name evidence="11" type="ORF">HNQ70_001463</name>
</gene>
<proteinExistence type="inferred from homology"/>
<dbReference type="SUPFAM" id="SSF56784">
    <property type="entry name" value="HAD-like"/>
    <property type="match status" value="1"/>
</dbReference>
<dbReference type="CDD" id="cd02612">
    <property type="entry name" value="HAD_PGPPase"/>
    <property type="match status" value="1"/>
</dbReference>
<evidence type="ECO:0000256" key="10">
    <source>
        <dbReference type="ARBA" id="ARBA00053547"/>
    </source>
</evidence>
<keyword evidence="12" id="KW-1185">Reference proteome</keyword>
<dbReference type="Gene3D" id="3.40.50.1000">
    <property type="entry name" value="HAD superfamily/HAD-like"/>
    <property type="match status" value="1"/>
</dbReference>
<organism evidence="11 12">
    <name type="scientific">Quisquiliibacterium transsilvanicum</name>
    <dbReference type="NCBI Taxonomy" id="1549638"/>
    <lineage>
        <taxon>Bacteria</taxon>
        <taxon>Pseudomonadati</taxon>
        <taxon>Pseudomonadota</taxon>
        <taxon>Betaproteobacteria</taxon>
        <taxon>Burkholderiales</taxon>
        <taxon>Burkholderiaceae</taxon>
        <taxon>Quisquiliibacterium</taxon>
    </lineage>
</organism>